<dbReference type="STRING" id="714943.Mucpa_1245"/>
<dbReference type="InterPro" id="IPR043741">
    <property type="entry name" value="DUF5686"/>
</dbReference>
<reference evidence="2" key="1">
    <citation type="submission" date="2011-09" db="EMBL/GenBank/DDBJ databases">
        <title>The permanent draft genome of Mucilaginibacter paludis DSM 18603.</title>
        <authorList>
            <consortium name="US DOE Joint Genome Institute (JGI-PGF)"/>
            <person name="Lucas S."/>
            <person name="Han J."/>
            <person name="Lapidus A."/>
            <person name="Bruce D."/>
            <person name="Goodwin L."/>
            <person name="Pitluck S."/>
            <person name="Peters L."/>
            <person name="Kyrpides N."/>
            <person name="Mavromatis K."/>
            <person name="Ivanova N."/>
            <person name="Mikhailova N."/>
            <person name="Held B."/>
            <person name="Detter J.C."/>
            <person name="Tapia R."/>
            <person name="Han C."/>
            <person name="Land M."/>
            <person name="Hauser L."/>
            <person name="Markowitz V."/>
            <person name="Cheng J.-F."/>
            <person name="Hugenholtz P."/>
            <person name="Woyke T."/>
            <person name="Wu D."/>
            <person name="Tindall B."/>
            <person name="Brambilla E."/>
            <person name="Klenk H.-P."/>
            <person name="Eisen J.A."/>
        </authorList>
    </citation>
    <scope>NUCLEOTIDE SEQUENCE [LARGE SCALE GENOMIC DNA]</scope>
    <source>
        <strain evidence="2">DSM 18603</strain>
    </source>
</reference>
<keyword evidence="1" id="KW-0732">Signal</keyword>
<dbReference type="HOGENOM" id="CLU_015931_0_0_10"/>
<accession>H1YGM3</accession>
<sequence length="814" mass="93954">MRYLILFFAVLSLHAAGQQVILSGKITDSQGNPIAFASLYIQGTTIGTSANEYGQYQIRLKPGKYGIDFRSVGFKQQTEQVELVADSFAHNVELTYEDYQLKQTAGQGEEDPAFEIIRNVIKKRQYHLTEINQYACDVYIRGIQKLISAPKGRLIRGVAHELQLNLDNNSILYMSESESRFNFQQPNNFKEVMMSSKVTGNYNAFDFNRAAKLQLNFYRNMLDIEGLNPRGFVSPIADNAMKYYTYKLLGSTVESGQVIDKIQVIPLDDRDPIFKGNIYIMENDWRVYKAHLYVTNRSNLNFVDTLNINQQYIPVNDGKWQPASVSFTYSGNVLGFRYKGYILGNYSNYDLAPQFPPHYFNGETMLITQQTTKKDSVYWRKKRPVPLTPQEQQNYNLKDSILKKHETAAYLDSTERANNKFSPASYAFFGDTVKHRYKNEVLTLNPLYETIIYNTVEGWAVDLKPTYTKKFGFGRQYTISPEVRYGFENKIFSINTGFNYAYDPTNQGVFYGRVGTGIVDLNSEGSVGIFLNGLSSLFFKDNFLKLYRSKYLMAGMQREVARGLLLDGSMEYARRNALQNTSNRTVWKFPNKEYTSNNPLNSNLNAPLLFPESNALTFKISAIYTFDEEYTTRPEGRVYDQSKYPKIRLSYRKGIKNWLGSDVDYDYADIQVFHNHINLGMYGYSSFLITAGNFFNDKAVSYPDYKWFKGNQGITFTPGISQYHFLPYYTYSPASFFEAHYEHNFSGFLFNKIPGLRKLKLEEIVGGNYLTQKLNPAYTEFYIGVQRFFFRFDYGFVYRGAGHFDQGIKLYYGI</sequence>
<keyword evidence="3" id="KW-1185">Reference proteome</keyword>
<gene>
    <name evidence="2" type="ORF">Mucpa_1245</name>
</gene>
<dbReference type="InterPro" id="IPR008969">
    <property type="entry name" value="CarboxyPept-like_regulatory"/>
</dbReference>
<protein>
    <recommendedName>
        <fullName evidence="4">Carboxypeptidase-like regulatory domain-containing protein</fullName>
    </recommendedName>
</protein>
<evidence type="ECO:0000313" key="2">
    <source>
        <dbReference type="EMBL" id="EHQ25409.1"/>
    </source>
</evidence>
<dbReference type="Gene3D" id="2.60.40.1120">
    <property type="entry name" value="Carboxypeptidase-like, regulatory domain"/>
    <property type="match status" value="1"/>
</dbReference>
<dbReference type="Pfam" id="PF13715">
    <property type="entry name" value="CarbopepD_reg_2"/>
    <property type="match status" value="1"/>
</dbReference>
<proteinExistence type="predicted"/>
<name>H1YGM3_9SPHI</name>
<evidence type="ECO:0000313" key="3">
    <source>
        <dbReference type="Proteomes" id="UP000002774"/>
    </source>
</evidence>
<dbReference type="SUPFAM" id="SSF49464">
    <property type="entry name" value="Carboxypeptidase regulatory domain-like"/>
    <property type="match status" value="1"/>
</dbReference>
<dbReference type="EMBL" id="CM001403">
    <property type="protein sequence ID" value="EHQ25409.1"/>
    <property type="molecule type" value="Genomic_DNA"/>
</dbReference>
<dbReference type="eggNOG" id="COG1470">
    <property type="taxonomic scope" value="Bacteria"/>
</dbReference>
<evidence type="ECO:0000256" key="1">
    <source>
        <dbReference type="SAM" id="SignalP"/>
    </source>
</evidence>
<evidence type="ECO:0008006" key="4">
    <source>
        <dbReference type="Google" id="ProtNLM"/>
    </source>
</evidence>
<dbReference type="Pfam" id="PF18939">
    <property type="entry name" value="DUF5686"/>
    <property type="match status" value="1"/>
</dbReference>
<organism evidence="2 3">
    <name type="scientific">Mucilaginibacter paludis DSM 18603</name>
    <dbReference type="NCBI Taxonomy" id="714943"/>
    <lineage>
        <taxon>Bacteria</taxon>
        <taxon>Pseudomonadati</taxon>
        <taxon>Bacteroidota</taxon>
        <taxon>Sphingobacteriia</taxon>
        <taxon>Sphingobacteriales</taxon>
        <taxon>Sphingobacteriaceae</taxon>
        <taxon>Mucilaginibacter</taxon>
    </lineage>
</organism>
<feature type="signal peptide" evidence="1">
    <location>
        <begin position="1"/>
        <end position="15"/>
    </location>
</feature>
<feature type="chain" id="PRO_5012632928" description="Carboxypeptidase-like regulatory domain-containing protein" evidence="1">
    <location>
        <begin position="16"/>
        <end position="814"/>
    </location>
</feature>
<dbReference type="AlphaFoldDB" id="H1YGM3"/>
<dbReference type="Proteomes" id="UP000002774">
    <property type="component" value="Chromosome"/>
</dbReference>